<accession>A0A2M8GKQ7</accession>
<name>A0A2M8GKQ7_9BACT</name>
<evidence type="ECO:0000313" key="2">
    <source>
        <dbReference type="Proteomes" id="UP000228960"/>
    </source>
</evidence>
<dbReference type="AlphaFoldDB" id="A0A2M8GKQ7"/>
<protein>
    <submittedName>
        <fullName evidence="1">Uncharacterized protein</fullName>
    </submittedName>
</protein>
<dbReference type="Proteomes" id="UP000228960">
    <property type="component" value="Unassembled WGS sequence"/>
</dbReference>
<proteinExistence type="predicted"/>
<comment type="caution">
    <text evidence="1">The sequence shown here is derived from an EMBL/GenBank/DDBJ whole genome shotgun (WGS) entry which is preliminary data.</text>
</comment>
<evidence type="ECO:0000313" key="1">
    <source>
        <dbReference type="EMBL" id="PJC81146.1"/>
    </source>
</evidence>
<organism evidence="1 2">
    <name type="scientific">Candidatus Shapirobacteria bacterium CG_4_8_14_3_um_filter_35_11</name>
    <dbReference type="NCBI Taxonomy" id="1974874"/>
    <lineage>
        <taxon>Bacteria</taxon>
        <taxon>Candidatus Shapironibacteriota</taxon>
    </lineage>
</organism>
<sequence length="126" mass="13796">MKKQIGVNTSDKSSIEEQIKQLVIARINAYSDDLNISAGDSGNLTTTPLIDVVAKRFLEPSNLVPISLIKGNSVTESYKKSQKLMSKNVLSMMSSEAGQNERDSAPYLYSNKLNQVLLGDPDAVLY</sequence>
<dbReference type="EMBL" id="PFQM01000006">
    <property type="protein sequence ID" value="PJC81146.1"/>
    <property type="molecule type" value="Genomic_DNA"/>
</dbReference>
<reference evidence="2" key="1">
    <citation type="submission" date="2017-09" db="EMBL/GenBank/DDBJ databases">
        <title>Depth-based differentiation of microbial function through sediment-hosted aquifers and enrichment of novel symbionts in the deep terrestrial subsurface.</title>
        <authorList>
            <person name="Probst A.J."/>
            <person name="Ladd B."/>
            <person name="Jarett J.K."/>
            <person name="Geller-Mcgrath D.E."/>
            <person name="Sieber C.M.K."/>
            <person name="Emerson J.B."/>
            <person name="Anantharaman K."/>
            <person name="Thomas B.C."/>
            <person name="Malmstrom R."/>
            <person name="Stieglmeier M."/>
            <person name="Klingl A."/>
            <person name="Woyke T."/>
            <person name="Ryan C.M."/>
            <person name="Banfield J.F."/>
        </authorList>
    </citation>
    <scope>NUCLEOTIDE SEQUENCE [LARGE SCALE GENOMIC DNA]</scope>
</reference>
<gene>
    <name evidence="1" type="ORF">CO009_00220</name>
</gene>